<accession>A0AA91M1U0</accession>
<reference evidence="2 3" key="1">
    <citation type="submission" date="2016-12" db="EMBL/GenBank/DDBJ databases">
        <title>The new phylogeny of genus Mycobacterium.</title>
        <authorList>
            <person name="Tortoli E."/>
            <person name="Trovato A."/>
            <person name="Cirillo D.M."/>
        </authorList>
    </citation>
    <scope>NUCLEOTIDE SEQUENCE [LARGE SCALE GENOMIC DNA]</scope>
    <source>
        <strain evidence="2 3">DSM 44624</strain>
    </source>
</reference>
<evidence type="ECO:0000313" key="3">
    <source>
        <dbReference type="Proteomes" id="UP000192441"/>
    </source>
</evidence>
<dbReference type="AlphaFoldDB" id="A0AA91M1U0"/>
<dbReference type="Proteomes" id="UP000192441">
    <property type="component" value="Unassembled WGS sequence"/>
</dbReference>
<keyword evidence="1" id="KW-1133">Transmembrane helix</keyword>
<sequence>MLPRPDRTHDQLLTAVRAETVWSAAGGALVGYVGWLVAISVGAALGTVGSWSLIVLALSVGFAIWAVLWGRRLRRRRNYSLAAFAFGLPVLPVLLTLGVLAATYSG</sequence>
<name>A0AA91M1U0_9MYCO</name>
<organism evidence="2 3">
    <name type="scientific">Mycobacterium branderi</name>
    <dbReference type="NCBI Taxonomy" id="43348"/>
    <lineage>
        <taxon>Bacteria</taxon>
        <taxon>Bacillati</taxon>
        <taxon>Actinomycetota</taxon>
        <taxon>Actinomycetes</taxon>
        <taxon>Mycobacteriales</taxon>
        <taxon>Mycobacteriaceae</taxon>
        <taxon>Mycobacterium</taxon>
    </lineage>
</organism>
<dbReference type="EMBL" id="MVHM01000001">
    <property type="protein sequence ID" value="ORA41653.1"/>
    <property type="molecule type" value="Genomic_DNA"/>
</dbReference>
<evidence type="ECO:0000313" key="2">
    <source>
        <dbReference type="EMBL" id="ORA41653.1"/>
    </source>
</evidence>
<feature type="transmembrane region" description="Helical" evidence="1">
    <location>
        <begin position="51"/>
        <end position="69"/>
    </location>
</feature>
<protein>
    <recommendedName>
        <fullName evidence="4">Transmembrane protein</fullName>
    </recommendedName>
</protein>
<gene>
    <name evidence="2" type="ORF">BST20_06140</name>
</gene>
<keyword evidence="1" id="KW-0472">Membrane</keyword>
<keyword evidence="1" id="KW-0812">Transmembrane</keyword>
<comment type="caution">
    <text evidence="2">The sequence shown here is derived from an EMBL/GenBank/DDBJ whole genome shotgun (WGS) entry which is preliminary data.</text>
</comment>
<evidence type="ECO:0008006" key="4">
    <source>
        <dbReference type="Google" id="ProtNLM"/>
    </source>
</evidence>
<proteinExistence type="predicted"/>
<evidence type="ECO:0000256" key="1">
    <source>
        <dbReference type="SAM" id="Phobius"/>
    </source>
</evidence>
<feature type="transmembrane region" description="Helical" evidence="1">
    <location>
        <begin position="21"/>
        <end position="45"/>
    </location>
</feature>
<feature type="transmembrane region" description="Helical" evidence="1">
    <location>
        <begin position="81"/>
        <end position="104"/>
    </location>
</feature>